<protein>
    <recommendedName>
        <fullName evidence="3">DUF4177 domain-containing protein</fullName>
    </recommendedName>
</protein>
<reference evidence="1 2" key="1">
    <citation type="submission" date="2017-08" db="EMBL/GenBank/DDBJ databases">
        <title>Complete genome sequence of Mucilaginibacter sp. strain BJC16-A31.</title>
        <authorList>
            <consortium name="Henan University of Science and Technology"/>
            <person name="You X."/>
        </authorList>
    </citation>
    <scope>NUCLEOTIDE SEQUENCE [LARGE SCALE GENOMIC DNA]</scope>
    <source>
        <strain evidence="1 2">BJC16-A31</strain>
    </source>
</reference>
<dbReference type="Proteomes" id="UP000215002">
    <property type="component" value="Chromosome"/>
</dbReference>
<proteinExistence type="predicted"/>
<dbReference type="EMBL" id="CP022743">
    <property type="protein sequence ID" value="ASU33221.1"/>
    <property type="molecule type" value="Genomic_DNA"/>
</dbReference>
<accession>A0A223NUM7</accession>
<gene>
    <name evidence="1" type="ORF">MuYL_1323</name>
</gene>
<sequence length="104" mass="11894">MFFTSGYFAFAQNKVDKYCRVSVSKKAKISFGLKKELFAPKDTTVIQKLNYVNQLTTETDVLNYMTGLGWKLVDIHAGGLYTATEVIYFKKEFDISELDQQVSK</sequence>
<keyword evidence="2" id="KW-1185">Reference proteome</keyword>
<organism evidence="1 2">
    <name type="scientific">Mucilaginibacter xinganensis</name>
    <dbReference type="NCBI Taxonomy" id="1234841"/>
    <lineage>
        <taxon>Bacteria</taxon>
        <taxon>Pseudomonadati</taxon>
        <taxon>Bacteroidota</taxon>
        <taxon>Sphingobacteriia</taxon>
        <taxon>Sphingobacteriales</taxon>
        <taxon>Sphingobacteriaceae</taxon>
        <taxon>Mucilaginibacter</taxon>
    </lineage>
</organism>
<dbReference type="KEGG" id="muc:MuYL_1323"/>
<evidence type="ECO:0000313" key="2">
    <source>
        <dbReference type="Proteomes" id="UP000215002"/>
    </source>
</evidence>
<name>A0A223NUM7_9SPHI</name>
<dbReference type="AlphaFoldDB" id="A0A223NUM7"/>
<evidence type="ECO:0000313" key="1">
    <source>
        <dbReference type="EMBL" id="ASU33221.1"/>
    </source>
</evidence>
<evidence type="ECO:0008006" key="3">
    <source>
        <dbReference type="Google" id="ProtNLM"/>
    </source>
</evidence>